<evidence type="ECO:0000313" key="4">
    <source>
        <dbReference type="Proteomes" id="UP000063063"/>
    </source>
</evidence>
<dbReference type="Proteomes" id="UP000063063">
    <property type="component" value="Chromosome 20"/>
</dbReference>
<dbReference type="KEGG" id="lpan:LPMP_204340"/>
<proteinExistence type="predicted"/>
<feature type="region of interest" description="Disordered" evidence="2">
    <location>
        <begin position="412"/>
        <end position="444"/>
    </location>
</feature>
<sequence length="444" mass="49130">MLRRLGSTLLCSVTLDNGAVLKGVLNPKNPTLLLKGITILPDGRVYSGTYDPVSGFPLPGSQLEEDGDLYRGEFNIQWQREGRGEAWLADGTHYAGVFKSDEITEGVVRIPNGTTEVVFEGTLSDEAFVRGRLTQSDFVYEGEFSDNQPHGRGKLVFATGALQEGTFFHGKLHGSDCKMKLEGGFVYVGEFLDGKIRRGTLYTPTYTYEGEFNEHGRAHGEGAQTYLINEPRLTFTGIWNNGALVRGVCMDEYGSTVDWQNNNELQAKVLGGSTGKGDESVGLNSYCGARMKEAAQMHSDMQRSYAEDADAVAHLTGRFPTKMDLGYEGSIAHENEAVLQAQQRQMHDIERSRDVLSERAKEYDTVASGARNNIIGEINENMAKIQFRRQVGAEEVSATRINEQFERFMKDFKRPSPLSSAPTNRAPKLNIDGNAPWKAFTPPK</sequence>
<reference evidence="3 4" key="1">
    <citation type="journal article" date="2015" name="Sci. Rep.">
        <title>The genome of Leishmania panamensis: insights into genomics of the L. (Viannia) subgenus.</title>
        <authorList>
            <person name="Llanes A."/>
            <person name="Restrepo C.M."/>
            <person name="Vecchio G.D."/>
            <person name="Anguizola F.J."/>
            <person name="Lleonart R."/>
        </authorList>
    </citation>
    <scope>NUCLEOTIDE SEQUENCE [LARGE SCALE GENOMIC DNA]</scope>
    <source>
        <strain evidence="3 4">MHOM/PA/94/PSC-1</strain>
    </source>
</reference>
<keyword evidence="1" id="KW-0677">Repeat</keyword>
<dbReference type="EMBL" id="CP009389">
    <property type="protein sequence ID" value="AIN97928.1"/>
    <property type="molecule type" value="Genomic_DNA"/>
</dbReference>
<dbReference type="OrthoDB" id="437960at2759"/>
<keyword evidence="4" id="KW-1185">Reference proteome</keyword>
<gene>
    <name evidence="3" type="ORF">LPMP_204340</name>
</gene>
<dbReference type="RefSeq" id="XP_010698635.1">
    <property type="nucleotide sequence ID" value="XM_010700333.1"/>
</dbReference>
<evidence type="ECO:0000313" key="3">
    <source>
        <dbReference type="EMBL" id="AIN97928.1"/>
    </source>
</evidence>
<dbReference type="Gene3D" id="2.20.110.10">
    <property type="entry name" value="Histone H3 K4-specific methyltransferase SET7/9 N-terminal domain"/>
    <property type="match status" value="1"/>
</dbReference>
<dbReference type="GeneID" id="22574645"/>
<dbReference type="VEuPathDB" id="TriTrypDB:LPAL13_200049600"/>
<evidence type="ECO:0000256" key="2">
    <source>
        <dbReference type="SAM" id="MobiDB-lite"/>
    </source>
</evidence>
<dbReference type="SUPFAM" id="SSF82185">
    <property type="entry name" value="Histone H3 K4-specific methyltransferase SET7/9 N-terminal domain"/>
    <property type="match status" value="2"/>
</dbReference>
<dbReference type="SMART" id="SM00698">
    <property type="entry name" value="MORN"/>
    <property type="match status" value="3"/>
</dbReference>
<protein>
    <submittedName>
        <fullName evidence="3">Uncharacterized protein</fullName>
    </submittedName>
</protein>
<evidence type="ECO:0000256" key="1">
    <source>
        <dbReference type="ARBA" id="ARBA00022737"/>
    </source>
</evidence>
<organism evidence="3 4">
    <name type="scientific">Leishmania panamensis</name>
    <dbReference type="NCBI Taxonomy" id="5679"/>
    <lineage>
        <taxon>Eukaryota</taxon>
        <taxon>Discoba</taxon>
        <taxon>Euglenozoa</taxon>
        <taxon>Kinetoplastea</taxon>
        <taxon>Metakinetoplastina</taxon>
        <taxon>Trypanosomatida</taxon>
        <taxon>Trypanosomatidae</taxon>
        <taxon>Leishmaniinae</taxon>
        <taxon>Leishmania</taxon>
        <taxon>Leishmania guyanensis species complex</taxon>
    </lineage>
</organism>
<dbReference type="InterPro" id="IPR003409">
    <property type="entry name" value="MORN"/>
</dbReference>
<dbReference type="PANTHER" id="PTHR23084:SF227">
    <property type="entry name" value="PHOSPHATIDYLINOSITOL-4-PHOSPHATE 5-KINASE RELATED"/>
    <property type="match status" value="1"/>
</dbReference>
<name>A0A088RPN5_LEIPA</name>
<dbReference type="VEuPathDB" id="TriTrypDB:LPMP_204340"/>
<dbReference type="eggNOG" id="ENOG502QVDU">
    <property type="taxonomic scope" value="Eukaryota"/>
</dbReference>
<dbReference type="Pfam" id="PF02493">
    <property type="entry name" value="MORN"/>
    <property type="match status" value="3"/>
</dbReference>
<dbReference type="PANTHER" id="PTHR23084">
    <property type="entry name" value="PHOSPHATIDYLINOSITOL-4-PHOSPHATE 5-KINASE RELATED"/>
    <property type="match status" value="1"/>
</dbReference>
<dbReference type="AlphaFoldDB" id="A0A088RPN5"/>
<accession>A0A088RPN5</accession>